<sequence length="190" mass="20722">MEVFRIKGMSNSYLTSDGILIDAGARASDVARVAEEHGVKVRYLLITHQHVDHVRYAAEIVKAFNCRVVAPSLEADVIEGRARPSGSALTAIFQALLRARAVHVDVRVNEGDVVEGYRAVLAPGHTPGSTAYVKDEVMFSGDAIVSRNGRPSLPSRALNVNYALAEESLRRLLELRPKVIYPGHGRPITL</sequence>
<dbReference type="eggNOG" id="arCOG00504">
    <property type="taxonomic scope" value="Archaea"/>
</dbReference>
<evidence type="ECO:0000256" key="3">
    <source>
        <dbReference type="ARBA" id="ARBA00022801"/>
    </source>
</evidence>
<dbReference type="PANTHER" id="PTHR46233:SF3">
    <property type="entry name" value="HYDROXYACYLGLUTATHIONE HYDROLASE GLOC"/>
    <property type="match status" value="1"/>
</dbReference>
<dbReference type="CDD" id="cd07721">
    <property type="entry name" value="yflN-like_MBL-fold"/>
    <property type="match status" value="1"/>
</dbReference>
<gene>
    <name evidence="6" type="ordered locus">ASAC_0759</name>
</gene>
<dbReference type="GO" id="GO:0016787">
    <property type="term" value="F:hydrolase activity"/>
    <property type="evidence" value="ECO:0007669"/>
    <property type="project" value="UniProtKB-KW"/>
</dbReference>
<dbReference type="SMART" id="SM00849">
    <property type="entry name" value="Lactamase_B"/>
    <property type="match status" value="1"/>
</dbReference>
<comment type="cofactor">
    <cofactor evidence="1">
        <name>Zn(2+)</name>
        <dbReference type="ChEBI" id="CHEBI:29105"/>
    </cofactor>
</comment>
<reference evidence="6 7" key="1">
    <citation type="journal article" date="2010" name="Appl. Environ. Microbiol.">
        <title>The genome sequence of the crenarchaeon Acidilobus saccharovorans supports a new order, Acidilobales, and suggests an important ecological role in terrestrial acidic hot springs.</title>
        <authorList>
            <person name="Mardanov A.V."/>
            <person name="Svetlitchnyi V.A."/>
            <person name="Beletsky A.V."/>
            <person name="Prokofeva M.I."/>
            <person name="Bonch-Osmolovskaya E.A."/>
            <person name="Ravin N.V."/>
            <person name="Skryabin K.G."/>
        </authorList>
    </citation>
    <scope>NUCLEOTIDE SEQUENCE [LARGE SCALE GENOMIC DNA]</scope>
    <source>
        <strain evidence="7">DSM 16705 / JCM 18335 / VKM B-2471 / 345-15</strain>
    </source>
</reference>
<dbReference type="GO" id="GO:0046872">
    <property type="term" value="F:metal ion binding"/>
    <property type="evidence" value="ECO:0007669"/>
    <property type="project" value="UniProtKB-KW"/>
</dbReference>
<dbReference type="AlphaFoldDB" id="D9Q1H7"/>
<dbReference type="EMBL" id="CP001742">
    <property type="protein sequence ID" value="ADL19165.1"/>
    <property type="molecule type" value="Genomic_DNA"/>
</dbReference>
<dbReference type="InterPro" id="IPR051453">
    <property type="entry name" value="MBL_Glyoxalase_II"/>
</dbReference>
<dbReference type="SUPFAM" id="SSF56281">
    <property type="entry name" value="Metallo-hydrolase/oxidoreductase"/>
    <property type="match status" value="1"/>
</dbReference>
<dbReference type="RefSeq" id="WP_013266677.1">
    <property type="nucleotide sequence ID" value="NC_014374.1"/>
</dbReference>
<evidence type="ECO:0000313" key="7">
    <source>
        <dbReference type="Proteomes" id="UP000000346"/>
    </source>
</evidence>
<dbReference type="KEGG" id="asc:ASAC_0759"/>
<dbReference type="InterPro" id="IPR001279">
    <property type="entry name" value="Metallo-B-lactamas"/>
</dbReference>
<organism evidence="6 7">
    <name type="scientific">Acidilobus saccharovorans (strain DSM 16705 / JCM 18335 / VKM B-2471 / 345-15)</name>
    <dbReference type="NCBI Taxonomy" id="666510"/>
    <lineage>
        <taxon>Archaea</taxon>
        <taxon>Thermoproteota</taxon>
        <taxon>Thermoprotei</taxon>
        <taxon>Acidilobales</taxon>
        <taxon>Acidilobaceae</taxon>
        <taxon>Acidilobus</taxon>
    </lineage>
</organism>
<dbReference type="HOGENOM" id="CLU_030571_2_4_2"/>
<evidence type="ECO:0000313" key="6">
    <source>
        <dbReference type="EMBL" id="ADL19165.1"/>
    </source>
</evidence>
<dbReference type="OrthoDB" id="197151at2157"/>
<keyword evidence="3" id="KW-0378">Hydrolase</keyword>
<dbReference type="InterPro" id="IPR036866">
    <property type="entry name" value="RibonucZ/Hydroxyglut_hydro"/>
</dbReference>
<keyword evidence="4" id="KW-0862">Zinc</keyword>
<dbReference type="InParanoid" id="D9Q1H7"/>
<evidence type="ECO:0000256" key="4">
    <source>
        <dbReference type="ARBA" id="ARBA00022833"/>
    </source>
</evidence>
<dbReference type="FunCoup" id="D9Q1H7">
    <property type="interactions" value="36"/>
</dbReference>
<keyword evidence="7" id="KW-1185">Reference proteome</keyword>
<dbReference type="Gene3D" id="3.60.15.10">
    <property type="entry name" value="Ribonuclease Z/Hydroxyacylglutathione hydrolase-like"/>
    <property type="match status" value="1"/>
</dbReference>
<name>D9Q1H7_ACIS3</name>
<accession>D9Q1H7</accession>
<dbReference type="Pfam" id="PF00753">
    <property type="entry name" value="Lactamase_B"/>
    <property type="match status" value="1"/>
</dbReference>
<proteinExistence type="predicted"/>
<dbReference type="PANTHER" id="PTHR46233">
    <property type="entry name" value="HYDROXYACYLGLUTATHIONE HYDROLASE GLOC"/>
    <property type="match status" value="1"/>
</dbReference>
<evidence type="ECO:0000256" key="1">
    <source>
        <dbReference type="ARBA" id="ARBA00001947"/>
    </source>
</evidence>
<dbReference type="GeneID" id="9498993"/>
<keyword evidence="2" id="KW-0479">Metal-binding</keyword>
<feature type="domain" description="Metallo-beta-lactamase" evidence="5">
    <location>
        <begin position="9"/>
        <end position="184"/>
    </location>
</feature>
<evidence type="ECO:0000259" key="5">
    <source>
        <dbReference type="SMART" id="SM00849"/>
    </source>
</evidence>
<dbReference type="STRING" id="666510.ASAC_0759"/>
<protein>
    <submittedName>
        <fullName evidence="6">Beta-lactamase domain protein</fullName>
    </submittedName>
</protein>
<dbReference type="Proteomes" id="UP000000346">
    <property type="component" value="Chromosome"/>
</dbReference>
<evidence type="ECO:0000256" key="2">
    <source>
        <dbReference type="ARBA" id="ARBA00022723"/>
    </source>
</evidence>